<name>A0AAW2G9Z5_9HYME</name>
<proteinExistence type="predicted"/>
<dbReference type="EMBL" id="JADYXP020000005">
    <property type="protein sequence ID" value="KAL0124039.1"/>
    <property type="molecule type" value="Genomic_DNA"/>
</dbReference>
<reference evidence="1 2" key="1">
    <citation type="submission" date="2023-03" db="EMBL/GenBank/DDBJ databases">
        <title>High recombination rates correlate with genetic variation in Cardiocondyla obscurior ants.</title>
        <authorList>
            <person name="Errbii M."/>
        </authorList>
    </citation>
    <scope>NUCLEOTIDE SEQUENCE [LARGE SCALE GENOMIC DNA]</scope>
    <source>
        <strain evidence="1">Alpha-2009</strain>
        <tissue evidence="1">Whole body</tissue>
    </source>
</reference>
<dbReference type="AlphaFoldDB" id="A0AAW2G9Z5"/>
<evidence type="ECO:0000313" key="1">
    <source>
        <dbReference type="EMBL" id="KAL0124039.1"/>
    </source>
</evidence>
<protein>
    <submittedName>
        <fullName evidence="1">Uncharacterized protein</fullName>
    </submittedName>
</protein>
<sequence length="150" mass="16578">MSNCEKLLDSENVAGYFALAGSSYSGEKTFGRFLDEGRSGTAWLCSGPFPRGILTDGTWRTGRFHPPCLQINQPGRAVKVVRGFTKRGRDLRKSAGMNQQHRRLPPAIINLVGRSGKCRMPLETGLKGKCWQLWLTYNCTSLDTIASVVV</sequence>
<evidence type="ECO:0000313" key="2">
    <source>
        <dbReference type="Proteomes" id="UP001430953"/>
    </source>
</evidence>
<comment type="caution">
    <text evidence="1">The sequence shown here is derived from an EMBL/GenBank/DDBJ whole genome shotgun (WGS) entry which is preliminary data.</text>
</comment>
<keyword evidence="2" id="KW-1185">Reference proteome</keyword>
<dbReference type="Proteomes" id="UP001430953">
    <property type="component" value="Unassembled WGS sequence"/>
</dbReference>
<organism evidence="1 2">
    <name type="scientific">Cardiocondyla obscurior</name>
    <dbReference type="NCBI Taxonomy" id="286306"/>
    <lineage>
        <taxon>Eukaryota</taxon>
        <taxon>Metazoa</taxon>
        <taxon>Ecdysozoa</taxon>
        <taxon>Arthropoda</taxon>
        <taxon>Hexapoda</taxon>
        <taxon>Insecta</taxon>
        <taxon>Pterygota</taxon>
        <taxon>Neoptera</taxon>
        <taxon>Endopterygota</taxon>
        <taxon>Hymenoptera</taxon>
        <taxon>Apocrita</taxon>
        <taxon>Aculeata</taxon>
        <taxon>Formicoidea</taxon>
        <taxon>Formicidae</taxon>
        <taxon>Myrmicinae</taxon>
        <taxon>Cardiocondyla</taxon>
    </lineage>
</organism>
<accession>A0AAW2G9Z5</accession>
<gene>
    <name evidence="1" type="ORF">PUN28_006079</name>
</gene>